<evidence type="ECO:0000313" key="7">
    <source>
        <dbReference type="EMBL" id="GAG05943.1"/>
    </source>
</evidence>
<dbReference type="AlphaFoldDB" id="X0V067"/>
<keyword evidence="5" id="KW-0560">Oxidoreductase</keyword>
<evidence type="ECO:0000259" key="6">
    <source>
        <dbReference type="Pfam" id="PF08240"/>
    </source>
</evidence>
<gene>
    <name evidence="7" type="ORF">S01H1_36622</name>
</gene>
<evidence type="ECO:0000256" key="3">
    <source>
        <dbReference type="ARBA" id="ARBA00022723"/>
    </source>
</evidence>
<comment type="cofactor">
    <cofactor evidence="1">
        <name>Zn(2+)</name>
        <dbReference type="ChEBI" id="CHEBI:29105"/>
    </cofactor>
</comment>
<evidence type="ECO:0000256" key="5">
    <source>
        <dbReference type="ARBA" id="ARBA00023002"/>
    </source>
</evidence>
<comment type="caution">
    <text evidence="7">The sequence shown here is derived from an EMBL/GenBank/DDBJ whole genome shotgun (WGS) entry which is preliminary data.</text>
</comment>
<dbReference type="Pfam" id="PF08240">
    <property type="entry name" value="ADH_N"/>
    <property type="match status" value="1"/>
</dbReference>
<dbReference type="Gene3D" id="3.90.180.10">
    <property type="entry name" value="Medium-chain alcohol dehydrogenases, catalytic domain"/>
    <property type="match status" value="1"/>
</dbReference>
<dbReference type="GO" id="GO:0016491">
    <property type="term" value="F:oxidoreductase activity"/>
    <property type="evidence" value="ECO:0007669"/>
    <property type="project" value="UniProtKB-KW"/>
</dbReference>
<evidence type="ECO:0000256" key="2">
    <source>
        <dbReference type="ARBA" id="ARBA00008072"/>
    </source>
</evidence>
<organism evidence="7">
    <name type="scientific">marine sediment metagenome</name>
    <dbReference type="NCBI Taxonomy" id="412755"/>
    <lineage>
        <taxon>unclassified sequences</taxon>
        <taxon>metagenomes</taxon>
        <taxon>ecological metagenomes</taxon>
    </lineage>
</organism>
<dbReference type="EMBL" id="BARS01022954">
    <property type="protein sequence ID" value="GAG05943.1"/>
    <property type="molecule type" value="Genomic_DNA"/>
</dbReference>
<feature type="non-terminal residue" evidence="7">
    <location>
        <position position="75"/>
    </location>
</feature>
<dbReference type="InterPro" id="IPR011032">
    <property type="entry name" value="GroES-like_sf"/>
</dbReference>
<dbReference type="PANTHER" id="PTHR43161:SF23">
    <property type="entry name" value="(R,R)-BUTANEDIOL DEHYDROGENASE-RELATED"/>
    <property type="match status" value="1"/>
</dbReference>
<reference evidence="7" key="1">
    <citation type="journal article" date="2014" name="Front. Microbiol.">
        <title>High frequency of phylogenetically diverse reductive dehalogenase-homologous genes in deep subseafloor sedimentary metagenomes.</title>
        <authorList>
            <person name="Kawai M."/>
            <person name="Futagami T."/>
            <person name="Toyoda A."/>
            <person name="Takaki Y."/>
            <person name="Nishi S."/>
            <person name="Hori S."/>
            <person name="Arai W."/>
            <person name="Tsubouchi T."/>
            <person name="Morono Y."/>
            <person name="Uchiyama I."/>
            <person name="Ito T."/>
            <person name="Fujiyama A."/>
            <person name="Inagaki F."/>
            <person name="Takami H."/>
        </authorList>
    </citation>
    <scope>NUCLEOTIDE SEQUENCE</scope>
    <source>
        <strain evidence="7">Expedition CK06-06</strain>
    </source>
</reference>
<proteinExistence type="inferred from homology"/>
<accession>X0V067</accession>
<sequence>MADNMDVLRLHGSGDLRPHSEPIPQTAAGEVLLRVTAVGICGSDLHWLEEASIGDAQISRPLVLGHEFSAIVESP</sequence>
<dbReference type="PANTHER" id="PTHR43161">
    <property type="entry name" value="SORBITOL DEHYDROGENASE"/>
    <property type="match status" value="1"/>
</dbReference>
<dbReference type="SUPFAM" id="SSF50129">
    <property type="entry name" value="GroES-like"/>
    <property type="match status" value="1"/>
</dbReference>
<protein>
    <recommendedName>
        <fullName evidence="6">Alcohol dehydrogenase-like N-terminal domain-containing protein</fullName>
    </recommendedName>
</protein>
<name>X0V067_9ZZZZ</name>
<feature type="domain" description="Alcohol dehydrogenase-like N-terminal" evidence="6">
    <location>
        <begin position="28"/>
        <end position="74"/>
    </location>
</feature>
<evidence type="ECO:0000256" key="4">
    <source>
        <dbReference type="ARBA" id="ARBA00022833"/>
    </source>
</evidence>
<keyword evidence="4" id="KW-0862">Zinc</keyword>
<dbReference type="InterPro" id="IPR013154">
    <property type="entry name" value="ADH-like_N"/>
</dbReference>
<comment type="similarity">
    <text evidence="2">Belongs to the zinc-containing alcohol dehydrogenase family.</text>
</comment>
<dbReference type="GO" id="GO:0046872">
    <property type="term" value="F:metal ion binding"/>
    <property type="evidence" value="ECO:0007669"/>
    <property type="project" value="UniProtKB-KW"/>
</dbReference>
<keyword evidence="3" id="KW-0479">Metal-binding</keyword>
<evidence type="ECO:0000256" key="1">
    <source>
        <dbReference type="ARBA" id="ARBA00001947"/>
    </source>
</evidence>